<feature type="compositionally biased region" description="Gly residues" evidence="1">
    <location>
        <begin position="349"/>
        <end position="360"/>
    </location>
</feature>
<comment type="caution">
    <text evidence="2">The sequence shown here is derived from an EMBL/GenBank/DDBJ whole genome shotgun (WGS) entry which is preliminary data.</text>
</comment>
<organism evidence="2 3">
    <name type="scientific">Leishmania donovani</name>
    <dbReference type="NCBI Taxonomy" id="5661"/>
    <lineage>
        <taxon>Eukaryota</taxon>
        <taxon>Discoba</taxon>
        <taxon>Euglenozoa</taxon>
        <taxon>Kinetoplastea</taxon>
        <taxon>Metakinetoplastina</taxon>
        <taxon>Trypanosomatida</taxon>
        <taxon>Trypanosomatidae</taxon>
        <taxon>Leishmaniinae</taxon>
        <taxon>Leishmania</taxon>
    </lineage>
</organism>
<accession>A0A504XME9</accession>
<evidence type="ECO:0000313" key="2">
    <source>
        <dbReference type="EMBL" id="TPP48678.1"/>
    </source>
</evidence>
<dbReference type="VEuPathDB" id="TriTrypDB:LdBPK_365720.1"/>
<feature type="region of interest" description="Disordered" evidence="1">
    <location>
        <begin position="614"/>
        <end position="653"/>
    </location>
</feature>
<dbReference type="VEuPathDB" id="TriTrypDB:LDHU3_36.7580"/>
<evidence type="ECO:0000313" key="3">
    <source>
        <dbReference type="Proteomes" id="UP000318447"/>
    </source>
</evidence>
<proteinExistence type="predicted"/>
<dbReference type="EMBL" id="RHLC01000054">
    <property type="protein sequence ID" value="TPP48678.1"/>
    <property type="molecule type" value="Genomic_DNA"/>
</dbReference>
<evidence type="ECO:0000256" key="1">
    <source>
        <dbReference type="SAM" id="MobiDB-lite"/>
    </source>
</evidence>
<feature type="compositionally biased region" description="Basic and acidic residues" evidence="1">
    <location>
        <begin position="852"/>
        <end position="862"/>
    </location>
</feature>
<sequence>MNTPLQLAPQYGTARSPSKEGDVRIEGWGNSGSSGVQPNVPVSAAQTTEEASGAVTSADALVAASHVPQPDALHRNPIVSVTASESPAAAAPEKEESSERVHVLVVFDKVFCVCFVPSALRATLKVGELVLCEYTHGENIGTIVADVSTLVAKVMQQHQSTMSLAAVEQAFTPPCERVVRTAGTPVSSVVEGHSSGLFVATTAMCTEKAHSGLPADQRLRRLPCVLRRGTNRDKKRMYFARLRSNDALAAVLRILRSEPLVAQSAEYQVNFACVTIYLGGERSQCGWSAHQFQQLGNTLVDPLRSETVEFRFVCDQHHEELDLTRAITGLGLSEILYAVVADHQKRQSGKGGQGSRGGAAHGAAVNRPGPLIQHSQQQQQAGQLFGGQSSTVTTYTGSSIHAVTNTQPATQSLSLVQVHYPPISQVNPAPGIYWANPAYYYVVSSSQQQQQSVAPQPSSAPQRGPTLLQARALAAPPHVHPPTFVEVPVMNTEGYQAGTGAGSMAYGRVAEALKGSHRRLADLFLELIRHAAPNLVEDEVGLRISAGQQRVRSPASVHHHALSGCAAAQNQLLLRRIPLSVSLVERSWWKLECRQRQREVQRIAAQASAGAAAGTTAGSASSPPASSATGSAPSVAPVMQPEKSKTLSIVQPSPAASRQHIDAVVLLLKLLHSVEEARRQLLWRKEGAARRRCTAADDKWQQFQEEFAPQLRRRNQKSGKQDDVHREDSVALLRETANMLQERCRAAKADAKSVWTAAVVEHKHAAAVDESSLAAPHATRLLLMCLAFTRLSMGVLRDYVEGRCFSRHAPRFVVSMPSRSWQSRKRNVDARSLDGDAARSAAAADTSVEAGDGARDSKDRSTADATPGSNQEDALFSILQGALQVPSSAAADIALAASAPLARDSASKSTRRKRRPGRVASMRWIPPHTAHVIPLASETLALHTFVLPEMDVPTLLRLGCAAELVDLCVTLQRLASCVLVLSPQQTPSLADSKEAAKSLQRTLHCLEDAIATVGRQVKTHLVAEQNVRLSSQPIAAATTLGRLKPADAARLAVQLHTLRLLPVGDADAAFLLSQLLRDMFPELRTKTSRVLREKARQSSLLAFATRPHRMKLYVQHGRQGAEGYVLGTIVHVQQLGVFAESLPPSELVRLIQLCASHANRSHATQQRALSAEAFDTPVTGCLFLAEALLISGALQTTPDQPSTLSLQELAILWDAATLLYPLICARRAQQLVGGAGRLRLSHAVKSEFVIWATFAEHVLVMANGALAQRLQNLEKLRQHESTAMRRARITSERKAASDVAAVERETALIDSRITADALVSLAAGVLEYAEHDDSVSARSVTASTHSSSLPVQKSVRVLARLLQELVFHDRQLWHSLRILPATQRSAVERQLAMCFQTMGMLDETTTRALDALSRRSHVEL</sequence>
<dbReference type="VEuPathDB" id="TriTrypDB:LdCL_360064600"/>
<feature type="region of interest" description="Disordered" evidence="1">
    <location>
        <begin position="817"/>
        <end position="869"/>
    </location>
</feature>
<name>A0A504XME9_LEIDO</name>
<feature type="compositionally biased region" description="Low complexity" evidence="1">
    <location>
        <begin position="614"/>
        <end position="637"/>
    </location>
</feature>
<feature type="region of interest" description="Disordered" evidence="1">
    <location>
        <begin position="346"/>
        <end position="367"/>
    </location>
</feature>
<dbReference type="VEuPathDB" id="TriTrypDB:LdBPK_365710.1"/>
<dbReference type="VEuPathDB" id="TriTrypDB:LdCL_360064500"/>
<feature type="compositionally biased region" description="Basic and acidic residues" evidence="1">
    <location>
        <begin position="826"/>
        <end position="837"/>
    </location>
</feature>
<dbReference type="VEuPathDB" id="TriTrypDB:LDHU3_36.7600"/>
<feature type="region of interest" description="Disordered" evidence="1">
    <location>
        <begin position="706"/>
        <end position="727"/>
    </location>
</feature>
<protein>
    <submittedName>
        <fullName evidence="2">Uncharacterized protein</fullName>
    </submittedName>
</protein>
<reference evidence="3" key="1">
    <citation type="submission" date="2019-02" db="EMBL/GenBank/DDBJ databases">
        <title>FDA dAtabase for Regulatory Grade micrObial Sequences (FDA-ARGOS): Supporting development and validation of Infectious Disease Dx tests.</title>
        <authorList>
            <person name="Duncan R."/>
            <person name="Fisher C."/>
            <person name="Tallon L."/>
            <person name="Sadzewicz L."/>
            <person name="Sengamalay N."/>
            <person name="Ott S."/>
            <person name="Godinez A."/>
            <person name="Nagaraj S."/>
            <person name="Vavikolanu K."/>
            <person name="Nadendla S."/>
            <person name="Aluvathingal J."/>
            <person name="Sichtig H."/>
        </authorList>
    </citation>
    <scope>NUCLEOTIDE SEQUENCE [LARGE SCALE GENOMIC DNA]</scope>
    <source>
        <strain evidence="3">FDAARGOS_361</strain>
    </source>
</reference>
<gene>
    <name evidence="2" type="ORF">CGC21_15140</name>
</gene>
<dbReference type="Proteomes" id="UP000318447">
    <property type="component" value="Unassembled WGS sequence"/>
</dbReference>
<feature type="region of interest" description="Disordered" evidence="1">
    <location>
        <begin position="1"/>
        <end position="46"/>
    </location>
</feature>